<dbReference type="EMBL" id="CM047745">
    <property type="protein sequence ID" value="KAJ0024297.1"/>
    <property type="molecule type" value="Genomic_DNA"/>
</dbReference>
<protein>
    <submittedName>
        <fullName evidence="1">Uncharacterized protein</fullName>
    </submittedName>
</protein>
<comment type="caution">
    <text evidence="1">The sequence shown here is derived from an EMBL/GenBank/DDBJ whole genome shotgun (WGS) entry which is preliminary data.</text>
</comment>
<keyword evidence="2" id="KW-1185">Reference proteome</keyword>
<evidence type="ECO:0000313" key="1">
    <source>
        <dbReference type="EMBL" id="KAJ0024297.1"/>
    </source>
</evidence>
<gene>
    <name evidence="1" type="ORF">Pint_08288</name>
</gene>
<accession>A0ACC0XSR5</accession>
<name>A0ACC0XSR5_9ROSI</name>
<evidence type="ECO:0000313" key="2">
    <source>
        <dbReference type="Proteomes" id="UP001163603"/>
    </source>
</evidence>
<dbReference type="Proteomes" id="UP001163603">
    <property type="component" value="Chromosome 10"/>
</dbReference>
<sequence>MQSPKSSDIELGHKTLTICPENSHSHNHHDSSILKPNLMSHPLSPSFSSDQMGDYIGMESCLDLKNYEYLRGESREEENAGTRVQNYLRGKRDERWSMKKKEFPPPISLLARTENQPSHMPFVLKRYNTNDGRLILRMVRVRHHEYFKAYRSNGHLTLQLVPLDDDVLPHPFADENENEIDEQYCNAEEQQQEVDNCYNNAEKEIIHKDAEETRGEYESKIAESSVENGSVANTMGGNGGGGGKCLNYNSVRINSSCFLGVPVPAIKPVHT</sequence>
<reference evidence="2" key="1">
    <citation type="journal article" date="2023" name="G3 (Bethesda)">
        <title>Genome assembly and association tests identify interacting loci associated with vigor, precocity, and sex in interspecific pistachio rootstocks.</title>
        <authorList>
            <person name="Palmer W."/>
            <person name="Jacygrad E."/>
            <person name="Sagayaradj S."/>
            <person name="Cavanaugh K."/>
            <person name="Han R."/>
            <person name="Bertier L."/>
            <person name="Beede B."/>
            <person name="Kafkas S."/>
            <person name="Golino D."/>
            <person name="Preece J."/>
            <person name="Michelmore R."/>
        </authorList>
    </citation>
    <scope>NUCLEOTIDE SEQUENCE [LARGE SCALE GENOMIC DNA]</scope>
</reference>
<organism evidence="1 2">
    <name type="scientific">Pistacia integerrima</name>
    <dbReference type="NCBI Taxonomy" id="434235"/>
    <lineage>
        <taxon>Eukaryota</taxon>
        <taxon>Viridiplantae</taxon>
        <taxon>Streptophyta</taxon>
        <taxon>Embryophyta</taxon>
        <taxon>Tracheophyta</taxon>
        <taxon>Spermatophyta</taxon>
        <taxon>Magnoliopsida</taxon>
        <taxon>eudicotyledons</taxon>
        <taxon>Gunneridae</taxon>
        <taxon>Pentapetalae</taxon>
        <taxon>rosids</taxon>
        <taxon>malvids</taxon>
        <taxon>Sapindales</taxon>
        <taxon>Anacardiaceae</taxon>
        <taxon>Pistacia</taxon>
    </lineage>
</organism>
<proteinExistence type="predicted"/>